<feature type="transmembrane region" description="Helical" evidence="8">
    <location>
        <begin position="379"/>
        <end position="397"/>
    </location>
</feature>
<protein>
    <recommendedName>
        <fullName evidence="11">Glycosyltransferase RgtA/B/C/D-like domain-containing protein</fullName>
    </recommendedName>
</protein>
<sequence length="566" mass="65047">MKKNNPHKNIEIILSLLAFIGIWIGLSYNLGGPIYSDELLYIEMGLNNQRVANYGNRYFHVYLQKAFMALAPTPLDGLRVYWAFLIALTALLVYWSARLFLKDNNFIHGLVAVAIFFSYHMISDYAGVTSVDITAMMMTTALLFVYVLYLRTEKKWLVYLLGTLSFLAFKTKETTLFANVVLFGFFFGREGKFAFKNVVPYLKSLVLGFLGGIGLFIILDAAILGKPFFAISPATFREVFQNYAYTGGFRREPVSWYNAYLLNDILIPFLAFVFSGMKLNTKAITPQRKILWAFPLLLVSFITLNMLKIPWGFIERFFFPALPTIAFLAPQGILLNKPADKKATIHMGLVALIALLAVLGMRQFGMAYVENIDWNYGKFLDSVYFPVMLSLAILLLIMADKQTFLTFGFMLFFLVSWLMPQISHNYKYIYVEPTTGMKYETKYYPWLAFKEDIPISNDVEMFTTATIYENSEGETRMLSNNPYDILGMYNMLFDMRINRDNLTLVYHQEDIAEQILAQPYDFILLSVDDWQYLQTNSSKTVAQLKGEYSFQSDADEILVLLTLQDQ</sequence>
<keyword evidence="3" id="KW-0328">Glycosyltransferase</keyword>
<keyword evidence="2" id="KW-1003">Cell membrane</keyword>
<dbReference type="PANTHER" id="PTHR33908">
    <property type="entry name" value="MANNOSYLTRANSFERASE YKCB-RELATED"/>
    <property type="match status" value="1"/>
</dbReference>
<feature type="transmembrane region" description="Helical" evidence="8">
    <location>
        <begin position="104"/>
        <end position="122"/>
    </location>
</feature>
<evidence type="ECO:0000313" key="10">
    <source>
        <dbReference type="Proteomes" id="UP000064249"/>
    </source>
</evidence>
<feature type="transmembrane region" description="Helical" evidence="8">
    <location>
        <begin position="128"/>
        <end position="149"/>
    </location>
</feature>
<evidence type="ECO:0000256" key="7">
    <source>
        <dbReference type="ARBA" id="ARBA00023136"/>
    </source>
</evidence>
<feature type="transmembrane region" description="Helical" evidence="8">
    <location>
        <begin position="291"/>
        <end position="311"/>
    </location>
</feature>
<keyword evidence="4" id="KW-0808">Transferase</keyword>
<comment type="subcellular location">
    <subcellularLocation>
        <location evidence="1">Cell membrane</location>
        <topology evidence="1">Multi-pass membrane protein</topology>
    </subcellularLocation>
</comment>
<evidence type="ECO:0000256" key="1">
    <source>
        <dbReference type="ARBA" id="ARBA00004651"/>
    </source>
</evidence>
<keyword evidence="5 8" id="KW-0812">Transmembrane</keyword>
<dbReference type="EMBL" id="LGFU01000006">
    <property type="protein sequence ID" value="KUK46813.1"/>
    <property type="molecule type" value="Genomic_DNA"/>
</dbReference>
<dbReference type="GO" id="GO:0016763">
    <property type="term" value="F:pentosyltransferase activity"/>
    <property type="evidence" value="ECO:0007669"/>
    <property type="project" value="TreeGrafter"/>
</dbReference>
<reference evidence="9 10" key="1">
    <citation type="journal article" date="2015" name="MBio">
        <title>Genome-Resolved Metagenomic Analysis Reveals Roles for Candidate Phyla and Other Microbial Community Members in Biogeochemical Transformations in Oil Reservoirs.</title>
        <authorList>
            <person name="Hu P."/>
            <person name="Tom L."/>
            <person name="Singh A."/>
            <person name="Thomas B.C."/>
            <person name="Baker B.J."/>
            <person name="Piceno Y.M."/>
            <person name="Andersen G.L."/>
            <person name="Banfield J.F."/>
        </authorList>
    </citation>
    <scope>NUCLEOTIDE SEQUENCE [LARGE SCALE GENOMIC DNA]</scope>
    <source>
        <strain evidence="9">46_16</strain>
    </source>
</reference>
<evidence type="ECO:0000256" key="4">
    <source>
        <dbReference type="ARBA" id="ARBA00022679"/>
    </source>
</evidence>
<accession>A0A117LH42</accession>
<evidence type="ECO:0000256" key="2">
    <source>
        <dbReference type="ARBA" id="ARBA00022475"/>
    </source>
</evidence>
<proteinExistence type="predicted"/>
<keyword evidence="6 8" id="KW-1133">Transmembrane helix</keyword>
<dbReference type="GO" id="GO:0005886">
    <property type="term" value="C:plasma membrane"/>
    <property type="evidence" value="ECO:0007669"/>
    <property type="project" value="UniProtKB-SubCell"/>
</dbReference>
<organism evidence="9 10">
    <name type="scientific">Anaerolinea thermophila</name>
    <dbReference type="NCBI Taxonomy" id="167964"/>
    <lineage>
        <taxon>Bacteria</taxon>
        <taxon>Bacillati</taxon>
        <taxon>Chloroflexota</taxon>
        <taxon>Anaerolineae</taxon>
        <taxon>Anaerolineales</taxon>
        <taxon>Anaerolineaceae</taxon>
        <taxon>Anaerolinea</taxon>
    </lineage>
</organism>
<dbReference type="InterPro" id="IPR050297">
    <property type="entry name" value="LipidA_mod_glycosyltrf_83"/>
</dbReference>
<feature type="transmembrane region" description="Helical" evidence="8">
    <location>
        <begin position="12"/>
        <end position="31"/>
    </location>
</feature>
<dbReference type="Proteomes" id="UP000064249">
    <property type="component" value="Unassembled WGS sequence"/>
</dbReference>
<comment type="caution">
    <text evidence="9">The sequence shown here is derived from an EMBL/GenBank/DDBJ whole genome shotgun (WGS) entry which is preliminary data.</text>
</comment>
<feature type="transmembrane region" description="Helical" evidence="8">
    <location>
        <begin position="207"/>
        <end position="229"/>
    </location>
</feature>
<dbReference type="AlphaFoldDB" id="A0A117LH42"/>
<name>A0A117LH42_9CHLR</name>
<feature type="transmembrane region" description="Helical" evidence="8">
    <location>
        <begin position="404"/>
        <end position="420"/>
    </location>
</feature>
<evidence type="ECO:0008006" key="11">
    <source>
        <dbReference type="Google" id="ProtNLM"/>
    </source>
</evidence>
<evidence type="ECO:0000256" key="8">
    <source>
        <dbReference type="SAM" id="Phobius"/>
    </source>
</evidence>
<evidence type="ECO:0000256" key="3">
    <source>
        <dbReference type="ARBA" id="ARBA00022676"/>
    </source>
</evidence>
<evidence type="ECO:0000256" key="5">
    <source>
        <dbReference type="ARBA" id="ARBA00022692"/>
    </source>
</evidence>
<feature type="transmembrane region" description="Helical" evidence="8">
    <location>
        <begin position="317"/>
        <end position="335"/>
    </location>
</feature>
<gene>
    <name evidence="9" type="ORF">XD73_0284</name>
</gene>
<feature type="transmembrane region" description="Helical" evidence="8">
    <location>
        <begin position="347"/>
        <end position="367"/>
    </location>
</feature>
<feature type="transmembrane region" description="Helical" evidence="8">
    <location>
        <begin position="259"/>
        <end position="279"/>
    </location>
</feature>
<evidence type="ECO:0000256" key="6">
    <source>
        <dbReference type="ARBA" id="ARBA00022989"/>
    </source>
</evidence>
<feature type="transmembrane region" description="Helical" evidence="8">
    <location>
        <begin position="80"/>
        <end position="97"/>
    </location>
</feature>
<dbReference type="GO" id="GO:0009103">
    <property type="term" value="P:lipopolysaccharide biosynthetic process"/>
    <property type="evidence" value="ECO:0007669"/>
    <property type="project" value="UniProtKB-ARBA"/>
</dbReference>
<dbReference type="PANTHER" id="PTHR33908:SF11">
    <property type="entry name" value="MEMBRANE PROTEIN"/>
    <property type="match status" value="1"/>
</dbReference>
<keyword evidence="7 8" id="KW-0472">Membrane</keyword>
<evidence type="ECO:0000313" key="9">
    <source>
        <dbReference type="EMBL" id="KUK46813.1"/>
    </source>
</evidence>